<dbReference type="InterPro" id="IPR050300">
    <property type="entry name" value="GDXG_lipolytic_enzyme"/>
</dbReference>
<accession>A0A0D1KRZ1</accession>
<evidence type="ECO:0000256" key="1">
    <source>
        <dbReference type="ARBA" id="ARBA00022801"/>
    </source>
</evidence>
<dbReference type="SUPFAM" id="SSF53474">
    <property type="entry name" value="alpha/beta-Hydrolases"/>
    <property type="match status" value="1"/>
</dbReference>
<dbReference type="Pfam" id="PF20434">
    <property type="entry name" value="BD-FAE"/>
    <property type="match status" value="1"/>
</dbReference>
<reference evidence="3 4" key="1">
    <citation type="submission" date="2015-01" db="EMBL/GenBank/DDBJ databases">
        <title>Genome of Sphingomonas taxi strain 30a.</title>
        <authorList>
            <person name="Eevers N."/>
            <person name="Van Hamme J."/>
            <person name="Bottos E."/>
            <person name="Weyens N."/>
            <person name="Vangronsveld J."/>
        </authorList>
    </citation>
    <scope>NUCLEOTIDE SEQUENCE [LARGE SCALE GENOMIC DNA]</scope>
    <source>
        <strain evidence="3 4">30a</strain>
    </source>
</reference>
<dbReference type="InterPro" id="IPR049492">
    <property type="entry name" value="BD-FAE-like_dom"/>
</dbReference>
<protein>
    <submittedName>
        <fullName evidence="3">Alpha/beta hydrolase</fullName>
    </submittedName>
</protein>
<dbReference type="EMBL" id="JXTP01000049">
    <property type="protein sequence ID" value="KIU27294.1"/>
    <property type="molecule type" value="Genomic_DNA"/>
</dbReference>
<dbReference type="PANTHER" id="PTHR48081:SF9">
    <property type="entry name" value="CARBOXYLESTERASE"/>
    <property type="match status" value="1"/>
</dbReference>
<name>A0A0D1KRZ1_9SPHN</name>
<dbReference type="InterPro" id="IPR029058">
    <property type="entry name" value="AB_hydrolase_fold"/>
</dbReference>
<gene>
    <name evidence="3" type="ORF">SR41_10770</name>
</gene>
<dbReference type="Gene3D" id="3.40.50.1820">
    <property type="entry name" value="alpha/beta hydrolase"/>
    <property type="match status" value="1"/>
</dbReference>
<dbReference type="Proteomes" id="UP000033203">
    <property type="component" value="Unassembled WGS sequence"/>
</dbReference>
<organism evidence="3 4">
    <name type="scientific">Sphingomonas melonis</name>
    <dbReference type="NCBI Taxonomy" id="152682"/>
    <lineage>
        <taxon>Bacteria</taxon>
        <taxon>Pseudomonadati</taxon>
        <taxon>Pseudomonadota</taxon>
        <taxon>Alphaproteobacteria</taxon>
        <taxon>Sphingomonadales</taxon>
        <taxon>Sphingomonadaceae</taxon>
        <taxon>Sphingomonas</taxon>
    </lineage>
</organism>
<sequence length="295" mass="31245">MRWLIGIGLIGLIVGILSATVSGPRWLSIADGVMGGGRGVERVADGVPFGSHGQMLDVWRPIGAASRRPVVIFIYGGGWVNGDRAAYAFAARAFAKAGFVVVVPDYRKVPGVRFPAFVQDGADALRWVHDHVAEYGGDAGRIAVAGHSAGAYNAVMLAIDPRWLRDVALAPDTIKAVVGLCGPYDFFPFDSKRSIDAFAGIVDGPATQPIHYARPGLPPMLLVTGSADTQVKPRNAIALAQRLRGAGSPVELRDYSGLSHEDVVMALSVPFRGKAPVLHDSVAFLDRMLGTGRVP</sequence>
<dbReference type="PATRIC" id="fig|1549858.7.peg.2390"/>
<feature type="domain" description="BD-FAE-like" evidence="2">
    <location>
        <begin position="56"/>
        <end position="243"/>
    </location>
</feature>
<dbReference type="PANTHER" id="PTHR48081">
    <property type="entry name" value="AB HYDROLASE SUPERFAMILY PROTEIN C4A8.06C"/>
    <property type="match status" value="1"/>
</dbReference>
<proteinExistence type="predicted"/>
<evidence type="ECO:0000313" key="3">
    <source>
        <dbReference type="EMBL" id="KIU27294.1"/>
    </source>
</evidence>
<evidence type="ECO:0000259" key="2">
    <source>
        <dbReference type="Pfam" id="PF20434"/>
    </source>
</evidence>
<dbReference type="AlphaFoldDB" id="A0A0D1KRZ1"/>
<evidence type="ECO:0000313" key="4">
    <source>
        <dbReference type="Proteomes" id="UP000033203"/>
    </source>
</evidence>
<comment type="caution">
    <text evidence="3">The sequence shown here is derived from an EMBL/GenBank/DDBJ whole genome shotgun (WGS) entry which is preliminary data.</text>
</comment>
<dbReference type="GO" id="GO:0016787">
    <property type="term" value="F:hydrolase activity"/>
    <property type="evidence" value="ECO:0007669"/>
    <property type="project" value="UniProtKB-KW"/>
</dbReference>
<keyword evidence="1 3" id="KW-0378">Hydrolase</keyword>